<keyword evidence="1" id="KW-0853">WD repeat</keyword>
<evidence type="ECO:0000313" key="4">
    <source>
        <dbReference type="Proteomes" id="UP000694621"/>
    </source>
</evidence>
<feature type="signal peptide" evidence="2">
    <location>
        <begin position="1"/>
        <end position="17"/>
    </location>
</feature>
<dbReference type="InterPro" id="IPR015943">
    <property type="entry name" value="WD40/YVTN_repeat-like_dom_sf"/>
</dbReference>
<keyword evidence="2" id="KW-0732">Signal</keyword>
<dbReference type="Proteomes" id="UP000694621">
    <property type="component" value="Unplaced"/>
</dbReference>
<dbReference type="PROSITE" id="PS50082">
    <property type="entry name" value="WD_REPEATS_2"/>
    <property type="match status" value="1"/>
</dbReference>
<evidence type="ECO:0000256" key="1">
    <source>
        <dbReference type="PROSITE-ProRule" id="PRU00221"/>
    </source>
</evidence>
<evidence type="ECO:0008006" key="5">
    <source>
        <dbReference type="Google" id="ProtNLM"/>
    </source>
</evidence>
<evidence type="ECO:0000313" key="3">
    <source>
        <dbReference type="Ensembl" id="ENSAMXP00005015517.1"/>
    </source>
</evidence>
<feature type="repeat" description="WD" evidence="1">
    <location>
        <begin position="61"/>
        <end position="102"/>
    </location>
</feature>
<dbReference type="AlphaFoldDB" id="A0A8B9HVL3"/>
<accession>A0A8B9HVL3</accession>
<name>A0A8B9HVL3_ASTMX</name>
<sequence>MFFWLFVCLFVFSYAVSSKIEPFYKGGKVQISHDEKIILCSCGPRLNILEIATGKIIHSIEQDDQEDITSFSLSPDDEMLVTASRALLLKQWDWRQEKCTRSWRAIHNVPVASMTFDCTSTLLATGRTNTYSSEKNKRPLKKDEFL</sequence>
<dbReference type="InterPro" id="IPR011047">
    <property type="entry name" value="Quinoprotein_ADH-like_sf"/>
</dbReference>
<dbReference type="Gene3D" id="2.130.10.10">
    <property type="entry name" value="YVTN repeat-like/Quinoprotein amine dehydrogenase"/>
    <property type="match status" value="1"/>
</dbReference>
<protein>
    <recommendedName>
        <fullName evidence="5">Transducin (beta)-like 3</fullName>
    </recommendedName>
</protein>
<dbReference type="InterPro" id="IPR001680">
    <property type="entry name" value="WD40_rpt"/>
</dbReference>
<evidence type="ECO:0000256" key="2">
    <source>
        <dbReference type="SAM" id="SignalP"/>
    </source>
</evidence>
<organism evidence="3 4">
    <name type="scientific">Astyanax mexicanus</name>
    <name type="common">Blind cave fish</name>
    <name type="synonym">Astyanax fasciatus mexicanus</name>
    <dbReference type="NCBI Taxonomy" id="7994"/>
    <lineage>
        <taxon>Eukaryota</taxon>
        <taxon>Metazoa</taxon>
        <taxon>Chordata</taxon>
        <taxon>Craniata</taxon>
        <taxon>Vertebrata</taxon>
        <taxon>Euteleostomi</taxon>
        <taxon>Actinopterygii</taxon>
        <taxon>Neopterygii</taxon>
        <taxon>Teleostei</taxon>
        <taxon>Ostariophysi</taxon>
        <taxon>Characiformes</taxon>
        <taxon>Characoidei</taxon>
        <taxon>Acestrorhamphidae</taxon>
        <taxon>Acestrorhamphinae</taxon>
        <taxon>Astyanax</taxon>
    </lineage>
</organism>
<dbReference type="Ensembl" id="ENSAMXT00005017139.1">
    <property type="protein sequence ID" value="ENSAMXP00005015517.1"/>
    <property type="gene ID" value="ENSAMXG00005008192.1"/>
</dbReference>
<reference evidence="3" key="1">
    <citation type="submission" date="2025-08" db="UniProtKB">
        <authorList>
            <consortium name="Ensembl"/>
        </authorList>
    </citation>
    <scope>IDENTIFICATION</scope>
</reference>
<feature type="chain" id="PRO_5034279484" description="Transducin (beta)-like 3" evidence="2">
    <location>
        <begin position="18"/>
        <end position="146"/>
    </location>
</feature>
<dbReference type="SUPFAM" id="SSF50998">
    <property type="entry name" value="Quinoprotein alcohol dehydrogenase-like"/>
    <property type="match status" value="1"/>
</dbReference>
<proteinExistence type="predicted"/>